<dbReference type="InterPro" id="IPR006685">
    <property type="entry name" value="MscS_channel_2nd"/>
</dbReference>
<keyword evidence="5 7" id="KW-1133">Transmembrane helix</keyword>
<feature type="transmembrane region" description="Helical" evidence="7">
    <location>
        <begin position="20"/>
        <end position="42"/>
    </location>
</feature>
<feature type="domain" description="Mechanosensitive ion channel transmembrane helices 2/3" evidence="10">
    <location>
        <begin position="142"/>
        <end position="182"/>
    </location>
</feature>
<dbReference type="GO" id="GO:0008381">
    <property type="term" value="F:mechanosensitive monoatomic ion channel activity"/>
    <property type="evidence" value="ECO:0007669"/>
    <property type="project" value="InterPro"/>
</dbReference>
<evidence type="ECO:0000259" key="8">
    <source>
        <dbReference type="Pfam" id="PF00924"/>
    </source>
</evidence>
<dbReference type="AlphaFoldDB" id="A0A382CWE1"/>
<evidence type="ECO:0000256" key="7">
    <source>
        <dbReference type="SAM" id="Phobius"/>
    </source>
</evidence>
<keyword evidence="3" id="KW-1003">Cell membrane</keyword>
<name>A0A382CWE1_9ZZZZ</name>
<feature type="domain" description="Mechanosensitive ion channel MscS" evidence="8">
    <location>
        <begin position="184"/>
        <end position="250"/>
    </location>
</feature>
<dbReference type="GO" id="GO:0005886">
    <property type="term" value="C:plasma membrane"/>
    <property type="evidence" value="ECO:0007669"/>
    <property type="project" value="UniProtKB-SubCell"/>
</dbReference>
<dbReference type="InterPro" id="IPR049142">
    <property type="entry name" value="MS_channel_1st"/>
</dbReference>
<feature type="transmembrane region" description="Helical" evidence="7">
    <location>
        <begin position="138"/>
        <end position="157"/>
    </location>
</feature>
<keyword evidence="6 7" id="KW-0472">Membrane</keyword>
<dbReference type="InterPro" id="IPR049278">
    <property type="entry name" value="MS_channel_C"/>
</dbReference>
<proteinExistence type="inferred from homology"/>
<feature type="domain" description="Mechanosensitive ion channel MscS C-terminal" evidence="9">
    <location>
        <begin position="260"/>
        <end position="342"/>
    </location>
</feature>
<dbReference type="Gene3D" id="2.30.30.60">
    <property type="match status" value="1"/>
</dbReference>
<evidence type="ECO:0000259" key="9">
    <source>
        <dbReference type="Pfam" id="PF21082"/>
    </source>
</evidence>
<sequence length="366" mass="40569">MNGWFDKADQWLGVLGPNPYVHAVALILIFLVIAKLVDKILCGMVRQLVAKTSSSFDDRLIDLLHRPVFATIAIVGLSLAAYRIGLTSRVESITMAILQTIVIVLWLRFALAFSTLLLDALGRNQERFTFAGKHTLPLLRNLAFVVVIFAGAYAIFLAWDINITGLVASAGIVGLALSFAAQDTLGHLFAGVAIFADRPYQVGDFIVLDSGERGEVTHIGLRSTRLLTRDDVEVTVPNGVMGSTKIVNESGGPHEKFRIRIKVGVAYGSDVDKVIDILDSVARNHEQVCKTPEPRVRFRTFGESSLDFELLAWVEHPVLRGQVVHELNYKVYQEFNRAGVQIPFPQRDLYIKEMPRNTTVPSETTK</sequence>
<dbReference type="InterPro" id="IPR045275">
    <property type="entry name" value="MscS_archaea/bacteria_type"/>
</dbReference>
<accession>A0A382CWE1</accession>
<evidence type="ECO:0000256" key="2">
    <source>
        <dbReference type="ARBA" id="ARBA00008017"/>
    </source>
</evidence>
<dbReference type="Gene3D" id="3.30.70.100">
    <property type="match status" value="1"/>
</dbReference>
<evidence type="ECO:0000259" key="10">
    <source>
        <dbReference type="Pfam" id="PF21088"/>
    </source>
</evidence>
<dbReference type="Pfam" id="PF21088">
    <property type="entry name" value="MS_channel_1st"/>
    <property type="match status" value="1"/>
</dbReference>
<evidence type="ECO:0000256" key="6">
    <source>
        <dbReference type="ARBA" id="ARBA00023136"/>
    </source>
</evidence>
<feature type="transmembrane region" description="Helical" evidence="7">
    <location>
        <begin position="63"/>
        <end position="84"/>
    </location>
</feature>
<comment type="similarity">
    <text evidence="2">Belongs to the MscS (TC 1.A.23) family.</text>
</comment>
<feature type="transmembrane region" description="Helical" evidence="7">
    <location>
        <begin position="96"/>
        <end position="118"/>
    </location>
</feature>
<evidence type="ECO:0000313" key="11">
    <source>
        <dbReference type="EMBL" id="SVB29633.1"/>
    </source>
</evidence>
<gene>
    <name evidence="11" type="ORF">METZ01_LOCUS182487</name>
</gene>
<dbReference type="InterPro" id="IPR023408">
    <property type="entry name" value="MscS_beta-dom_sf"/>
</dbReference>
<dbReference type="SUPFAM" id="SSF82861">
    <property type="entry name" value="Mechanosensitive channel protein MscS (YggB), transmembrane region"/>
    <property type="match status" value="1"/>
</dbReference>
<comment type="subcellular location">
    <subcellularLocation>
        <location evidence="1">Cell membrane</location>
        <topology evidence="1">Multi-pass membrane protein</topology>
    </subcellularLocation>
</comment>
<dbReference type="InterPro" id="IPR011014">
    <property type="entry name" value="MscS_channel_TM-2"/>
</dbReference>
<keyword evidence="4 7" id="KW-0812">Transmembrane</keyword>
<dbReference type="InterPro" id="IPR011066">
    <property type="entry name" value="MscS_channel_C_sf"/>
</dbReference>
<evidence type="ECO:0008006" key="12">
    <source>
        <dbReference type="Google" id="ProtNLM"/>
    </source>
</evidence>
<dbReference type="PANTHER" id="PTHR30221">
    <property type="entry name" value="SMALL-CONDUCTANCE MECHANOSENSITIVE CHANNEL"/>
    <property type="match status" value="1"/>
</dbReference>
<dbReference type="EMBL" id="UINC01036132">
    <property type="protein sequence ID" value="SVB29633.1"/>
    <property type="molecule type" value="Genomic_DNA"/>
</dbReference>
<dbReference type="PANTHER" id="PTHR30221:SF1">
    <property type="entry name" value="SMALL-CONDUCTANCE MECHANOSENSITIVE CHANNEL"/>
    <property type="match status" value="1"/>
</dbReference>
<evidence type="ECO:0000256" key="5">
    <source>
        <dbReference type="ARBA" id="ARBA00022989"/>
    </source>
</evidence>
<dbReference type="SUPFAM" id="SSF82689">
    <property type="entry name" value="Mechanosensitive channel protein MscS (YggB), C-terminal domain"/>
    <property type="match status" value="1"/>
</dbReference>
<protein>
    <recommendedName>
        <fullName evidence="12">Mechanosensitive ion channel protein</fullName>
    </recommendedName>
</protein>
<dbReference type="SUPFAM" id="SSF50182">
    <property type="entry name" value="Sm-like ribonucleoproteins"/>
    <property type="match status" value="1"/>
</dbReference>
<evidence type="ECO:0000256" key="4">
    <source>
        <dbReference type="ARBA" id="ARBA00022692"/>
    </source>
</evidence>
<organism evidence="11">
    <name type="scientific">marine metagenome</name>
    <dbReference type="NCBI Taxonomy" id="408172"/>
    <lineage>
        <taxon>unclassified sequences</taxon>
        <taxon>metagenomes</taxon>
        <taxon>ecological metagenomes</taxon>
    </lineage>
</organism>
<feature type="transmembrane region" description="Helical" evidence="7">
    <location>
        <begin position="163"/>
        <end position="181"/>
    </location>
</feature>
<dbReference type="Gene3D" id="1.10.287.1260">
    <property type="match status" value="1"/>
</dbReference>
<evidence type="ECO:0000256" key="3">
    <source>
        <dbReference type="ARBA" id="ARBA00022475"/>
    </source>
</evidence>
<reference evidence="11" key="1">
    <citation type="submission" date="2018-05" db="EMBL/GenBank/DDBJ databases">
        <authorList>
            <person name="Lanie J.A."/>
            <person name="Ng W.-L."/>
            <person name="Kazmierczak K.M."/>
            <person name="Andrzejewski T.M."/>
            <person name="Davidsen T.M."/>
            <person name="Wayne K.J."/>
            <person name="Tettelin H."/>
            <person name="Glass J.I."/>
            <person name="Rusch D."/>
            <person name="Podicherti R."/>
            <person name="Tsui H.-C.T."/>
            <person name="Winkler M.E."/>
        </authorList>
    </citation>
    <scope>NUCLEOTIDE SEQUENCE</scope>
</reference>
<evidence type="ECO:0000256" key="1">
    <source>
        <dbReference type="ARBA" id="ARBA00004651"/>
    </source>
</evidence>
<dbReference type="Pfam" id="PF21082">
    <property type="entry name" value="MS_channel_3rd"/>
    <property type="match status" value="1"/>
</dbReference>
<dbReference type="Pfam" id="PF00924">
    <property type="entry name" value="MS_channel_2nd"/>
    <property type="match status" value="1"/>
</dbReference>
<dbReference type="InterPro" id="IPR010920">
    <property type="entry name" value="LSM_dom_sf"/>
</dbReference>